<evidence type="ECO:0000313" key="7">
    <source>
        <dbReference type="EMBL" id="ARU55776.1"/>
    </source>
</evidence>
<keyword evidence="8" id="KW-1185">Reference proteome</keyword>
<gene>
    <name evidence="7" type="ORF">OLMES_1701</name>
</gene>
<keyword evidence="3 6" id="KW-0812">Transmembrane</keyword>
<comment type="subcellular location">
    <subcellularLocation>
        <location evidence="1">Cell membrane</location>
        <topology evidence="1">Multi-pass membrane protein</topology>
    </subcellularLocation>
</comment>
<feature type="transmembrane region" description="Helical" evidence="6">
    <location>
        <begin position="160"/>
        <end position="183"/>
    </location>
</feature>
<dbReference type="KEGG" id="ome:OLMES_1701"/>
<feature type="transmembrane region" description="Helical" evidence="6">
    <location>
        <begin position="12"/>
        <end position="36"/>
    </location>
</feature>
<dbReference type="Proteomes" id="UP000196027">
    <property type="component" value="Chromosome"/>
</dbReference>
<reference evidence="7 8" key="1">
    <citation type="submission" date="2017-05" db="EMBL/GenBank/DDBJ databases">
        <title>Genomic insights into alkan degradation activity of Oleiphilus messinensis.</title>
        <authorList>
            <person name="Kozyavkin S.A."/>
            <person name="Slesarev A.I."/>
            <person name="Golyshin P.N."/>
            <person name="Korzhenkov A."/>
            <person name="Golyshina O.N."/>
            <person name="Toshchakov S.V."/>
        </authorList>
    </citation>
    <scope>NUCLEOTIDE SEQUENCE [LARGE SCALE GENOMIC DNA]</scope>
    <source>
        <strain evidence="7 8">ME102</strain>
    </source>
</reference>
<feature type="transmembrane region" description="Helical" evidence="6">
    <location>
        <begin position="121"/>
        <end position="154"/>
    </location>
</feature>
<keyword evidence="4 6" id="KW-1133">Transmembrane helix</keyword>
<dbReference type="Gene3D" id="1.10.10.10">
    <property type="entry name" value="Winged helix-like DNA-binding domain superfamily/Winged helix DNA-binding domain"/>
    <property type="match status" value="1"/>
</dbReference>
<dbReference type="GO" id="GO:0005886">
    <property type="term" value="C:plasma membrane"/>
    <property type="evidence" value="ECO:0007669"/>
    <property type="project" value="UniProtKB-SubCell"/>
</dbReference>
<proteinExistence type="predicted"/>
<dbReference type="PANTHER" id="PTHR30213:SF0">
    <property type="entry name" value="UPF0761 MEMBRANE PROTEIN YIHY"/>
    <property type="match status" value="1"/>
</dbReference>
<evidence type="ECO:0000256" key="1">
    <source>
        <dbReference type="ARBA" id="ARBA00004651"/>
    </source>
</evidence>
<protein>
    <submittedName>
        <fullName evidence="7">Ribonuclease BN</fullName>
    </submittedName>
</protein>
<feature type="transmembrane region" description="Helical" evidence="6">
    <location>
        <begin position="229"/>
        <end position="256"/>
    </location>
</feature>
<dbReference type="NCBIfam" id="TIGR00765">
    <property type="entry name" value="yihY_not_rbn"/>
    <property type="match status" value="1"/>
</dbReference>
<feature type="transmembrane region" description="Helical" evidence="6">
    <location>
        <begin position="76"/>
        <end position="95"/>
    </location>
</feature>
<accession>A0A1Y0I7P4</accession>
<evidence type="ECO:0000256" key="4">
    <source>
        <dbReference type="ARBA" id="ARBA00022989"/>
    </source>
</evidence>
<dbReference type="PANTHER" id="PTHR30213">
    <property type="entry name" value="INNER MEMBRANE PROTEIN YHJD"/>
    <property type="match status" value="1"/>
</dbReference>
<feature type="transmembrane region" description="Helical" evidence="6">
    <location>
        <begin position="195"/>
        <end position="217"/>
    </location>
</feature>
<dbReference type="EMBL" id="CP021425">
    <property type="protein sequence ID" value="ARU55776.1"/>
    <property type="molecule type" value="Genomic_DNA"/>
</dbReference>
<dbReference type="AlphaFoldDB" id="A0A1Y0I7P4"/>
<dbReference type="Pfam" id="PF03631">
    <property type="entry name" value="Virul_fac_BrkB"/>
    <property type="match status" value="1"/>
</dbReference>
<evidence type="ECO:0000256" key="5">
    <source>
        <dbReference type="ARBA" id="ARBA00023136"/>
    </source>
</evidence>
<keyword evidence="2" id="KW-1003">Cell membrane</keyword>
<evidence type="ECO:0000256" key="3">
    <source>
        <dbReference type="ARBA" id="ARBA00022692"/>
    </source>
</evidence>
<evidence type="ECO:0000256" key="2">
    <source>
        <dbReference type="ARBA" id="ARBA00022475"/>
    </source>
</evidence>
<dbReference type="InterPro" id="IPR017039">
    <property type="entry name" value="Virul_fac_BrkB"/>
</dbReference>
<evidence type="ECO:0000256" key="6">
    <source>
        <dbReference type="SAM" id="Phobius"/>
    </source>
</evidence>
<name>A0A1Y0I7P4_9GAMM</name>
<evidence type="ECO:0000313" key="8">
    <source>
        <dbReference type="Proteomes" id="UP000196027"/>
    </source>
</evidence>
<organism evidence="7 8">
    <name type="scientific">Oleiphilus messinensis</name>
    <dbReference type="NCBI Taxonomy" id="141451"/>
    <lineage>
        <taxon>Bacteria</taxon>
        <taxon>Pseudomonadati</taxon>
        <taxon>Pseudomonadota</taxon>
        <taxon>Gammaproteobacteria</taxon>
        <taxon>Oceanospirillales</taxon>
        <taxon>Oleiphilaceae</taxon>
        <taxon>Oleiphilus</taxon>
    </lineage>
</organism>
<sequence>MGRDLVNGQLTLHAMSLVYTTLLSMVPLLALSFSVLKTLGGHNELTPLLENAFSPFGEQGPEIVANILGFVDRIKVGVLGSVGLALLVYTVISLVQKIERSFNFIWRVPQLRSIGQRFSNYLSVIVIGPLLVASAIGATASIMSSSIVQALVAIEPFGSMILLLIKFAPFFFMIGAFTFIYIFMPNTSVDFRSALIGGIAGGMAWQTCGLLFASFVVSSSDYQAIYSGFALGIILLIWIYLNWMILLLGAAISYYVQNSEKICKASKVHSSPRLDERIGLAVMFRVAKRFDRGETSYKISELERQLSAPPQITRRVTDNLVNSGMLAISGDRSDRYVPGCSIDHIPMSKLLKVIRHDDQQVAAHMPLLDCDELISTLESVVDDKLQELTLADLVRRDEKAG</sequence>
<dbReference type="InterPro" id="IPR036388">
    <property type="entry name" value="WH-like_DNA-bd_sf"/>
</dbReference>
<keyword evidence="5 6" id="KW-0472">Membrane</keyword>